<proteinExistence type="predicted"/>
<evidence type="ECO:0000313" key="1">
    <source>
        <dbReference type="EMBL" id="KAK3881632.1"/>
    </source>
</evidence>
<accession>A0AAE1KS96</accession>
<protein>
    <submittedName>
        <fullName evidence="1">Uncharacterized protein</fullName>
    </submittedName>
</protein>
<keyword evidence="2" id="KW-1185">Reference proteome</keyword>
<dbReference type="Proteomes" id="UP001286313">
    <property type="component" value="Unassembled WGS sequence"/>
</dbReference>
<evidence type="ECO:0000313" key="2">
    <source>
        <dbReference type="Proteomes" id="UP001286313"/>
    </source>
</evidence>
<sequence length="70" mass="7730">MEVGQSLCYCQFYNFLNGVFNLADDASIPESSGINPTGTSSNGGMHWLLCLANPVITRLEEEEEEEEEAE</sequence>
<dbReference type="EMBL" id="JAWQEG010001193">
    <property type="protein sequence ID" value="KAK3881632.1"/>
    <property type="molecule type" value="Genomic_DNA"/>
</dbReference>
<dbReference type="AlphaFoldDB" id="A0AAE1KS96"/>
<gene>
    <name evidence="1" type="ORF">Pcinc_013932</name>
</gene>
<reference evidence="1" key="1">
    <citation type="submission" date="2023-10" db="EMBL/GenBank/DDBJ databases">
        <title>Genome assemblies of two species of porcelain crab, Petrolisthes cinctipes and Petrolisthes manimaculis (Anomura: Porcellanidae).</title>
        <authorList>
            <person name="Angst P."/>
        </authorList>
    </citation>
    <scope>NUCLEOTIDE SEQUENCE</scope>
    <source>
        <strain evidence="1">PB745_01</strain>
        <tissue evidence="1">Gill</tissue>
    </source>
</reference>
<comment type="caution">
    <text evidence="1">The sequence shown here is derived from an EMBL/GenBank/DDBJ whole genome shotgun (WGS) entry which is preliminary data.</text>
</comment>
<organism evidence="1 2">
    <name type="scientific">Petrolisthes cinctipes</name>
    <name type="common">Flat porcelain crab</name>
    <dbReference type="NCBI Taxonomy" id="88211"/>
    <lineage>
        <taxon>Eukaryota</taxon>
        <taxon>Metazoa</taxon>
        <taxon>Ecdysozoa</taxon>
        <taxon>Arthropoda</taxon>
        <taxon>Crustacea</taxon>
        <taxon>Multicrustacea</taxon>
        <taxon>Malacostraca</taxon>
        <taxon>Eumalacostraca</taxon>
        <taxon>Eucarida</taxon>
        <taxon>Decapoda</taxon>
        <taxon>Pleocyemata</taxon>
        <taxon>Anomura</taxon>
        <taxon>Galatheoidea</taxon>
        <taxon>Porcellanidae</taxon>
        <taxon>Petrolisthes</taxon>
    </lineage>
</organism>
<name>A0AAE1KS96_PETCI</name>